<dbReference type="Gene3D" id="3.30.2310.20">
    <property type="entry name" value="RelE-like"/>
    <property type="match status" value="1"/>
</dbReference>
<dbReference type="Proteomes" id="UP001320876">
    <property type="component" value="Unassembled WGS sequence"/>
</dbReference>
<organism evidence="1 2">
    <name type="scientific">Luteolibacter arcticus</name>
    <dbReference type="NCBI Taxonomy" id="1581411"/>
    <lineage>
        <taxon>Bacteria</taxon>
        <taxon>Pseudomonadati</taxon>
        <taxon>Verrucomicrobiota</taxon>
        <taxon>Verrucomicrobiia</taxon>
        <taxon>Verrucomicrobiales</taxon>
        <taxon>Verrucomicrobiaceae</taxon>
        <taxon>Luteolibacter</taxon>
    </lineage>
</organism>
<keyword evidence="2" id="KW-1185">Reference proteome</keyword>
<reference evidence="1 2" key="1">
    <citation type="submission" date="2022-10" db="EMBL/GenBank/DDBJ databases">
        <title>Luteolibacter arcticus strain CCTCC AB 2014275, whole genome shotgun sequencing project.</title>
        <authorList>
            <person name="Zhao G."/>
            <person name="Shen L."/>
        </authorList>
    </citation>
    <scope>NUCLEOTIDE SEQUENCE [LARGE SCALE GENOMIC DNA]</scope>
    <source>
        <strain evidence="1 2">CCTCC AB 2014275</strain>
    </source>
</reference>
<evidence type="ECO:0008006" key="3">
    <source>
        <dbReference type="Google" id="ProtNLM"/>
    </source>
</evidence>
<sequence length="99" mass="11683">MKIEILDLARRDLVEGFRFYEGREQGLGAYFLDSLFSDIDSLRIHGGMHRQPYRNLHRALSKRFPFAIYYTVEGVVVSVRAVVDCRRSPSWIREHLRRA</sequence>
<dbReference type="InterPro" id="IPR035093">
    <property type="entry name" value="RelE/ParE_toxin_dom_sf"/>
</dbReference>
<evidence type="ECO:0000313" key="2">
    <source>
        <dbReference type="Proteomes" id="UP001320876"/>
    </source>
</evidence>
<comment type="caution">
    <text evidence="1">The sequence shown here is derived from an EMBL/GenBank/DDBJ whole genome shotgun (WGS) entry which is preliminary data.</text>
</comment>
<name>A0ABT3GPA4_9BACT</name>
<evidence type="ECO:0000313" key="1">
    <source>
        <dbReference type="EMBL" id="MCW1925310.1"/>
    </source>
</evidence>
<gene>
    <name evidence="1" type="ORF">OKA05_22310</name>
</gene>
<accession>A0ABT3GPA4</accession>
<dbReference type="RefSeq" id="WP_264489417.1">
    <property type="nucleotide sequence ID" value="NZ_JAPDDT010000013.1"/>
</dbReference>
<dbReference type="EMBL" id="JAPDDT010000013">
    <property type="protein sequence ID" value="MCW1925310.1"/>
    <property type="molecule type" value="Genomic_DNA"/>
</dbReference>
<protein>
    <recommendedName>
        <fullName evidence="3">Type II toxin-antitoxin system RelE/ParE family toxin</fullName>
    </recommendedName>
</protein>
<proteinExistence type="predicted"/>